<dbReference type="EMBL" id="JBHSWD010000006">
    <property type="protein sequence ID" value="MFC6593124.1"/>
    <property type="molecule type" value="Genomic_DNA"/>
</dbReference>
<protein>
    <recommendedName>
        <fullName evidence="4">Antitoxin</fullName>
    </recommendedName>
</protein>
<evidence type="ECO:0008006" key="4">
    <source>
        <dbReference type="Google" id="ProtNLM"/>
    </source>
</evidence>
<sequence length="77" mass="8580">MTNSVTRISATLPEELGVYLSSYQERHQLESRSAALAEAIRALRERELEQAYRELGEAQAAGLETYPVDNLDGLEQA</sequence>
<reference evidence="2" key="1">
    <citation type="journal article" date="2014" name="Int. J. Syst. Evol. Microbiol.">
        <title>Complete genome of a new Firmicutes species belonging to the dominant human colonic microbiota ('Ruminococcus bicirculans') reveals two chromosomes and a selective capacity to utilize plant glucans.</title>
        <authorList>
            <consortium name="NISC Comparative Sequencing Program"/>
            <person name="Wegmann U."/>
            <person name="Louis P."/>
            <person name="Goesmann A."/>
            <person name="Henrissat B."/>
            <person name="Duncan S.H."/>
            <person name="Flint H.J."/>
        </authorList>
    </citation>
    <scope>NUCLEOTIDE SEQUENCE</scope>
    <source>
        <strain evidence="2">NBRC 112440</strain>
    </source>
</reference>
<reference evidence="3" key="2">
    <citation type="journal article" date="2019" name="Int. J. Syst. Evol. Microbiol.">
        <title>The Global Catalogue of Microorganisms (GCM) 10K type strain sequencing project: providing services to taxonomists for standard genome sequencing and annotation.</title>
        <authorList>
            <consortium name="The Broad Institute Genomics Platform"/>
            <consortium name="The Broad Institute Genome Sequencing Center for Infectious Disease"/>
            <person name="Wu L."/>
            <person name="Ma J."/>
        </authorList>
    </citation>
    <scope>NUCLEOTIDE SEQUENCE [LARGE SCALE GENOMIC DNA]</scope>
    <source>
        <strain evidence="3">CGMCC 1.15772</strain>
    </source>
</reference>
<keyword evidence="3" id="KW-1185">Reference proteome</keyword>
<dbReference type="Proteomes" id="UP001596297">
    <property type="component" value="Unassembled WGS sequence"/>
</dbReference>
<organism evidence="2 3">
    <name type="scientific">Deinococcus lacus</name>
    <dbReference type="NCBI Taxonomy" id="392561"/>
    <lineage>
        <taxon>Bacteria</taxon>
        <taxon>Thermotogati</taxon>
        <taxon>Deinococcota</taxon>
        <taxon>Deinococci</taxon>
        <taxon>Deinococcales</taxon>
        <taxon>Deinococcaceae</taxon>
        <taxon>Deinococcus</taxon>
    </lineage>
</organism>
<name>A0ABW1YFP1_9DEIO</name>
<evidence type="ECO:0000313" key="1">
    <source>
        <dbReference type="EMBL" id="MFC6593124.1"/>
    </source>
</evidence>
<dbReference type="EMBL" id="JBHSWD010000006">
    <property type="protein sequence ID" value="MFC6593197.1"/>
    <property type="molecule type" value="Genomic_DNA"/>
</dbReference>
<evidence type="ECO:0000313" key="2">
    <source>
        <dbReference type="EMBL" id="MFC6593197.1"/>
    </source>
</evidence>
<proteinExistence type="predicted"/>
<comment type="caution">
    <text evidence="2">The sequence shown here is derived from an EMBL/GenBank/DDBJ whole genome shotgun (WGS) entry which is preliminary data.</text>
</comment>
<reference evidence="2" key="3">
    <citation type="submission" date="2024-09" db="EMBL/GenBank/DDBJ databases">
        <authorList>
            <person name="Sun Q."/>
            <person name="Mori K."/>
        </authorList>
    </citation>
    <scope>NUCLEOTIDE SEQUENCE</scope>
    <source>
        <strain evidence="2">NBRC 112440</strain>
    </source>
</reference>
<gene>
    <name evidence="1" type="ORF">ACFP81_14620</name>
    <name evidence="2" type="ORF">ACFP81_15025</name>
</gene>
<accession>A0ABW1YFP1</accession>
<evidence type="ECO:0000313" key="3">
    <source>
        <dbReference type="Proteomes" id="UP001596297"/>
    </source>
</evidence>
<dbReference type="RefSeq" id="WP_380084200.1">
    <property type="nucleotide sequence ID" value="NZ_JBHSWD010000006.1"/>
</dbReference>